<keyword evidence="1" id="KW-0732">Signal</keyword>
<dbReference type="PANTHER" id="PTHR40469:SF2">
    <property type="entry name" value="GALACTOSE-BINDING DOMAIN-LIKE SUPERFAMILY PROTEIN"/>
    <property type="match status" value="1"/>
</dbReference>
<accession>A0A939G2W8</accession>
<dbReference type="AlphaFoldDB" id="A0A939G2W8"/>
<sequence length="237" mass="26778">MRQLLVMLLACSLTYTALAQDAILVFSRTKGYRHASIGAGKRAIMAMGAANKFRVDTTEDAAQFSLANLKKYKTVVFLSTTGNVLDSLQQLAFEQYIKQGGSYVGIHAAADTEYSWPWYNQLCGAWFLSHPKQQDAEIAVLDKKHPATSMLPDRWKRFDEWYSYKNIVPEMHVLANLDEKTYEGGKNGDNHPIAWYRTFDGGRSFYTGMGHTDESYEEPLFVAHLLGGIQWAMGKKK</sequence>
<dbReference type="Gene3D" id="3.40.50.880">
    <property type="match status" value="1"/>
</dbReference>
<reference evidence="3 4" key="1">
    <citation type="submission" date="2021-03" db="EMBL/GenBank/DDBJ databases">
        <title>Fibrella sp. HMF5036 genome sequencing and assembly.</title>
        <authorList>
            <person name="Kang H."/>
            <person name="Kim H."/>
            <person name="Bae S."/>
            <person name="Joh K."/>
        </authorList>
    </citation>
    <scope>NUCLEOTIDE SEQUENCE [LARGE SCALE GENOMIC DNA]</scope>
    <source>
        <strain evidence="3 4">HMF5036</strain>
    </source>
</reference>
<gene>
    <name evidence="3" type="ORF">J2I48_07860</name>
</gene>
<organism evidence="3 4">
    <name type="scientific">Fibrella aquatilis</name>
    <dbReference type="NCBI Taxonomy" id="2817059"/>
    <lineage>
        <taxon>Bacteria</taxon>
        <taxon>Pseudomonadati</taxon>
        <taxon>Bacteroidota</taxon>
        <taxon>Cytophagia</taxon>
        <taxon>Cytophagales</taxon>
        <taxon>Spirosomataceae</taxon>
        <taxon>Fibrella</taxon>
    </lineage>
</organism>
<dbReference type="InterPro" id="IPR029062">
    <property type="entry name" value="Class_I_gatase-like"/>
</dbReference>
<dbReference type="SUPFAM" id="SSF52317">
    <property type="entry name" value="Class I glutamine amidotransferase-like"/>
    <property type="match status" value="1"/>
</dbReference>
<feature type="domain" description="ThuA-like" evidence="2">
    <location>
        <begin position="23"/>
        <end position="232"/>
    </location>
</feature>
<dbReference type="Proteomes" id="UP000664795">
    <property type="component" value="Unassembled WGS sequence"/>
</dbReference>
<dbReference type="InterPro" id="IPR029010">
    <property type="entry name" value="ThuA-like"/>
</dbReference>
<feature type="signal peptide" evidence="1">
    <location>
        <begin position="1"/>
        <end position="19"/>
    </location>
</feature>
<evidence type="ECO:0000313" key="4">
    <source>
        <dbReference type="Proteomes" id="UP000664795"/>
    </source>
</evidence>
<dbReference type="Pfam" id="PF06283">
    <property type="entry name" value="ThuA"/>
    <property type="match status" value="1"/>
</dbReference>
<evidence type="ECO:0000259" key="2">
    <source>
        <dbReference type="Pfam" id="PF06283"/>
    </source>
</evidence>
<dbReference type="PANTHER" id="PTHR40469">
    <property type="entry name" value="SECRETED GLYCOSYL HYDROLASE"/>
    <property type="match status" value="1"/>
</dbReference>
<proteinExistence type="predicted"/>
<dbReference type="EMBL" id="JAFMYU010000005">
    <property type="protein sequence ID" value="MBO0930901.1"/>
    <property type="molecule type" value="Genomic_DNA"/>
</dbReference>
<comment type="caution">
    <text evidence="3">The sequence shown here is derived from an EMBL/GenBank/DDBJ whole genome shotgun (WGS) entry which is preliminary data.</text>
</comment>
<evidence type="ECO:0000256" key="1">
    <source>
        <dbReference type="SAM" id="SignalP"/>
    </source>
</evidence>
<dbReference type="RefSeq" id="WP_207334872.1">
    <property type="nucleotide sequence ID" value="NZ_JAFMYU010000005.1"/>
</dbReference>
<name>A0A939G2W8_9BACT</name>
<evidence type="ECO:0000313" key="3">
    <source>
        <dbReference type="EMBL" id="MBO0930901.1"/>
    </source>
</evidence>
<protein>
    <submittedName>
        <fullName evidence="3">ThuA domain-containing protein</fullName>
    </submittedName>
</protein>
<feature type="chain" id="PRO_5037945947" evidence="1">
    <location>
        <begin position="20"/>
        <end position="237"/>
    </location>
</feature>
<keyword evidence="4" id="KW-1185">Reference proteome</keyword>